<protein>
    <submittedName>
        <fullName evidence="3">DNA utilization protein GntX</fullName>
    </submittedName>
</protein>
<keyword evidence="4" id="KW-1185">Reference proteome</keyword>
<organism evidence="2 4">
    <name type="scientific">Moraxella caviae</name>
    <dbReference type="NCBI Taxonomy" id="34060"/>
    <lineage>
        <taxon>Bacteria</taxon>
        <taxon>Pseudomonadati</taxon>
        <taxon>Pseudomonadota</taxon>
        <taxon>Gammaproteobacteria</taxon>
        <taxon>Moraxellales</taxon>
        <taxon>Moraxellaceae</taxon>
        <taxon>Moraxella</taxon>
    </lineage>
</organism>
<dbReference type="SUPFAM" id="SSF53271">
    <property type="entry name" value="PRTase-like"/>
    <property type="match status" value="1"/>
</dbReference>
<dbReference type="CDD" id="cd06223">
    <property type="entry name" value="PRTases_typeI"/>
    <property type="match status" value="1"/>
</dbReference>
<dbReference type="PANTHER" id="PTHR47505:SF1">
    <property type="entry name" value="DNA UTILIZATION PROTEIN YHGH"/>
    <property type="match status" value="1"/>
</dbReference>
<dbReference type="STRING" id="34060.B0181_08960"/>
<reference evidence="3 5" key="2">
    <citation type="submission" date="2018-06" db="EMBL/GenBank/DDBJ databases">
        <authorList>
            <consortium name="Pathogen Informatics"/>
            <person name="Doyle S."/>
        </authorList>
    </citation>
    <scope>NUCLEOTIDE SEQUENCE [LARGE SCALE GENOMIC DNA]</scope>
    <source>
        <strain evidence="3 5">NCTC10293</strain>
    </source>
</reference>
<evidence type="ECO:0000313" key="2">
    <source>
        <dbReference type="EMBL" id="OOR88073.1"/>
    </source>
</evidence>
<dbReference type="InterPro" id="IPR051910">
    <property type="entry name" value="ComF/GntX_DNA_util-trans"/>
</dbReference>
<accession>A0A1S9ZXA6</accession>
<dbReference type="Proteomes" id="UP000190435">
    <property type="component" value="Unassembled WGS sequence"/>
</dbReference>
<dbReference type="InterPro" id="IPR000836">
    <property type="entry name" value="PRTase_dom"/>
</dbReference>
<evidence type="ECO:0000256" key="1">
    <source>
        <dbReference type="ARBA" id="ARBA00008007"/>
    </source>
</evidence>
<evidence type="ECO:0000313" key="5">
    <source>
        <dbReference type="Proteomes" id="UP000255279"/>
    </source>
</evidence>
<dbReference type="Gene3D" id="3.40.50.2020">
    <property type="match status" value="1"/>
</dbReference>
<dbReference type="AlphaFoldDB" id="A0A1S9ZXA6"/>
<dbReference type="EMBL" id="MUXU01000056">
    <property type="protein sequence ID" value="OOR88073.1"/>
    <property type="molecule type" value="Genomic_DNA"/>
</dbReference>
<reference evidence="2 4" key="1">
    <citation type="submission" date="2017-02" db="EMBL/GenBank/DDBJ databases">
        <title>Draft genome sequence of Moraxella caviae CCUG 355 type strain.</title>
        <authorList>
            <person name="Engstrom-Jakobsson H."/>
            <person name="Salva-Serra F."/>
            <person name="Thorell K."/>
            <person name="Gonzales-Siles L."/>
            <person name="Karlsson R."/>
            <person name="Boulund F."/>
            <person name="Engstrand L."/>
            <person name="Moore E."/>
        </authorList>
    </citation>
    <scope>NUCLEOTIDE SEQUENCE [LARGE SCALE GENOMIC DNA]</scope>
    <source>
        <strain evidence="2 4">CCUG 355</strain>
    </source>
</reference>
<gene>
    <name evidence="2" type="ORF">B0181_08960</name>
    <name evidence="3" type="ORF">NCTC10293_00309</name>
</gene>
<dbReference type="PANTHER" id="PTHR47505">
    <property type="entry name" value="DNA UTILIZATION PROTEIN YHGH"/>
    <property type="match status" value="1"/>
</dbReference>
<dbReference type="InterPro" id="IPR029057">
    <property type="entry name" value="PRTase-like"/>
</dbReference>
<name>A0A1S9ZXA6_9GAMM</name>
<dbReference type="EMBL" id="UGQE01000001">
    <property type="protein sequence ID" value="STZ09988.1"/>
    <property type="molecule type" value="Genomic_DNA"/>
</dbReference>
<evidence type="ECO:0000313" key="4">
    <source>
        <dbReference type="Proteomes" id="UP000190435"/>
    </source>
</evidence>
<comment type="similarity">
    <text evidence="1">Belongs to the ComF/GntX family.</text>
</comment>
<evidence type="ECO:0000313" key="3">
    <source>
        <dbReference type="EMBL" id="STZ09988.1"/>
    </source>
</evidence>
<dbReference type="Proteomes" id="UP000255279">
    <property type="component" value="Unassembled WGS sequence"/>
</dbReference>
<proteinExistence type="inferred from homology"/>
<dbReference type="OrthoDB" id="9793412at2"/>
<dbReference type="RefSeq" id="WP_078277164.1">
    <property type="nucleotide sequence ID" value="NZ_CAACXO010000057.1"/>
</dbReference>
<sequence>MRTTTVRLPPCALSVGLRRLLGALPVDMRQCVLCQQRFGDGYRQADLRYLKAQAFLCAPCHRSLAWRNQPVRLPLTLVDAALSAQINPPSQTNLSSQTHLPPKSIPVFAATFYQYPINRLFHLFKDEEDVPAFLALAHILQTLPKPDGTNRHNTVILPVPSTKPRLRERGFDPALMLAKFLAYHWRLPLWQGVKRVDSAAHQRGLDRSARLENLANAFVLTKSPPVRQVVLFDDVLTTGATMSALAKAVLNAMPDARLLAVCVAHGRADFSLGE</sequence>